<evidence type="ECO:0000313" key="1">
    <source>
        <dbReference type="EMBL" id="GMT30336.1"/>
    </source>
</evidence>
<protein>
    <submittedName>
        <fullName evidence="1">Uncharacterized protein</fullName>
    </submittedName>
</protein>
<sequence>LCEQILSDCSFVNFEEVRVRVSFERYNLKLHEAVGVDNHHEFARYIGCRKTGSQNFTLPLSPRYYGKWRELPP</sequence>
<proteinExistence type="predicted"/>
<organism evidence="1 2">
    <name type="scientific">Pristionchus fissidentatus</name>
    <dbReference type="NCBI Taxonomy" id="1538716"/>
    <lineage>
        <taxon>Eukaryota</taxon>
        <taxon>Metazoa</taxon>
        <taxon>Ecdysozoa</taxon>
        <taxon>Nematoda</taxon>
        <taxon>Chromadorea</taxon>
        <taxon>Rhabditida</taxon>
        <taxon>Rhabditina</taxon>
        <taxon>Diplogasteromorpha</taxon>
        <taxon>Diplogasteroidea</taxon>
        <taxon>Neodiplogasteridae</taxon>
        <taxon>Pristionchus</taxon>
    </lineage>
</organism>
<accession>A0AAV5WHF7</accession>
<reference evidence="1" key="1">
    <citation type="submission" date="2023-10" db="EMBL/GenBank/DDBJ databases">
        <title>Genome assembly of Pristionchus species.</title>
        <authorList>
            <person name="Yoshida K."/>
            <person name="Sommer R.J."/>
        </authorList>
    </citation>
    <scope>NUCLEOTIDE SEQUENCE</scope>
    <source>
        <strain evidence="1">RS5133</strain>
    </source>
</reference>
<gene>
    <name evidence="1" type="ORF">PFISCL1PPCAC_21633</name>
</gene>
<feature type="non-terminal residue" evidence="1">
    <location>
        <position position="1"/>
    </location>
</feature>
<evidence type="ECO:0000313" key="2">
    <source>
        <dbReference type="Proteomes" id="UP001432322"/>
    </source>
</evidence>
<keyword evidence="2" id="KW-1185">Reference proteome</keyword>
<comment type="caution">
    <text evidence="1">The sequence shown here is derived from an EMBL/GenBank/DDBJ whole genome shotgun (WGS) entry which is preliminary data.</text>
</comment>
<name>A0AAV5WHF7_9BILA</name>
<dbReference type="Proteomes" id="UP001432322">
    <property type="component" value="Unassembled WGS sequence"/>
</dbReference>
<dbReference type="EMBL" id="BTSY01000005">
    <property type="protein sequence ID" value="GMT30336.1"/>
    <property type="molecule type" value="Genomic_DNA"/>
</dbReference>
<dbReference type="AlphaFoldDB" id="A0AAV5WHF7"/>